<name>A0A9X4IDZ6_9NEIS</name>
<dbReference type="InterPro" id="IPR015003">
    <property type="entry name" value="DUF1853"/>
</dbReference>
<reference evidence="1" key="1">
    <citation type="submission" date="2022-10" db="EMBL/GenBank/DDBJ databases">
        <authorList>
            <person name="Boutroux M."/>
        </authorList>
    </citation>
    <scope>NUCLEOTIDE SEQUENCE</scope>
    <source>
        <strain evidence="1">51.81</strain>
    </source>
</reference>
<gene>
    <name evidence="1" type="ORF">ORY91_001050</name>
    <name evidence="2" type="ORF">V9W64_08870</name>
</gene>
<accession>A0A9X4IDZ6</accession>
<reference evidence="2" key="2">
    <citation type="submission" date="2024-02" db="EMBL/GenBank/DDBJ databases">
        <title>Neisseria leonii sp. nov.</title>
        <authorList>
            <person name="Boutroux M."/>
            <person name="Favre-Rochex S."/>
            <person name="Gorgette O."/>
            <person name="Touak G."/>
            <person name="Muhle E."/>
            <person name="Chesneau O."/>
            <person name="Clermont D."/>
            <person name="Rahi P."/>
        </authorList>
    </citation>
    <scope>NUCLEOTIDE SEQUENCE</scope>
    <source>
        <strain evidence="2">51.81</strain>
    </source>
</reference>
<evidence type="ECO:0000313" key="3">
    <source>
        <dbReference type="Proteomes" id="UP001149607"/>
    </source>
</evidence>
<dbReference type="AlphaFoldDB" id="A0A9X4IDZ6"/>
<keyword evidence="3" id="KW-1185">Reference proteome</keyword>
<evidence type="ECO:0000313" key="2">
    <source>
        <dbReference type="EMBL" id="WWY02799.1"/>
    </source>
</evidence>
<dbReference type="Proteomes" id="UP001149607">
    <property type="component" value="Chromosome"/>
</dbReference>
<organism evidence="1">
    <name type="scientific">Neisseria leonii</name>
    <dbReference type="NCBI Taxonomy" id="2995413"/>
    <lineage>
        <taxon>Bacteria</taxon>
        <taxon>Pseudomonadati</taxon>
        <taxon>Pseudomonadota</taxon>
        <taxon>Betaproteobacteria</taxon>
        <taxon>Neisseriales</taxon>
        <taxon>Neisseriaceae</taxon>
        <taxon>Neisseria</taxon>
    </lineage>
</organism>
<dbReference type="EMBL" id="JAPQFL010000002">
    <property type="protein sequence ID" value="MDD9327643.1"/>
    <property type="molecule type" value="Genomic_DNA"/>
</dbReference>
<protein>
    <submittedName>
        <fullName evidence="1">DUF1853 family protein</fullName>
    </submittedName>
</protein>
<dbReference type="RefSeq" id="WP_274584876.1">
    <property type="nucleotide sequence ID" value="NZ_CP145811.1"/>
</dbReference>
<sequence>MNYALDALWWRLDSPPVRDLAALLTAPPLWDSGAEWPVRGLLGRSGLRFLLSLNDDPAPLTAYLAAHAPFGGRLGVYAERLLAFWLDNAPHCRLLAHNLPVEENGRRLGALDFVAEADGCCLHIELACKYYGAESGRAADLVGLNAADRLADKAAKLHKQLALSRQPAGLRALAAAGLRVDAAVSVVRGMGFSAAGVSGAPLCPAGWHGGYRRTDSPTPLPDGRYYVLPRMALLAPARVGEAELADAETAARAGSAILAKVARRSDGLWHEMERIMQVEAV</sequence>
<dbReference type="EMBL" id="CP146598">
    <property type="protein sequence ID" value="WWY02799.1"/>
    <property type="molecule type" value="Genomic_DNA"/>
</dbReference>
<dbReference type="Pfam" id="PF08907">
    <property type="entry name" value="DUF1853"/>
    <property type="match status" value="1"/>
</dbReference>
<evidence type="ECO:0000313" key="1">
    <source>
        <dbReference type="EMBL" id="MDD9327643.1"/>
    </source>
</evidence>
<proteinExistence type="predicted"/>